<accession>D4E7P3</accession>
<evidence type="ECO:0000256" key="6">
    <source>
        <dbReference type="ARBA" id="ARBA00053369"/>
    </source>
</evidence>
<comment type="subcellular location">
    <subcellularLocation>
        <location evidence="1 9">Cytoplasm</location>
    </subcellularLocation>
</comment>
<dbReference type="GO" id="GO:0047429">
    <property type="term" value="F:nucleoside triphosphate diphosphatase activity"/>
    <property type="evidence" value="ECO:0007669"/>
    <property type="project" value="InterPro"/>
</dbReference>
<feature type="site" description="Important for substrate specificity" evidence="9">
    <location>
        <position position="83"/>
    </location>
</feature>
<sequence>MLLPNTLRFTKKFMQRLLLASTSPYRKLLLEKLQLPFICAAPQVDESPLAGESPDALVLRLAAAKAQALSSAYPDHLIIGSDQVCVLDGRISGKPHSEDNARAQLRQASGKRVTFYTGLALYNSRSGHLQALCEPFHVHFRPLTEAEIAAYVQREQPLNCAGSFKSEGLGIALFDRLEGRDPNTLVGLPLIALLEMLRAEGLDPLG</sequence>
<dbReference type="PIRSF" id="PIRSF006305">
    <property type="entry name" value="Maf"/>
    <property type="match status" value="1"/>
</dbReference>
<evidence type="ECO:0000256" key="2">
    <source>
        <dbReference type="ARBA" id="ARBA00022490"/>
    </source>
</evidence>
<feature type="active site" description="Proton acceptor" evidence="9">
    <location>
        <position position="82"/>
    </location>
</feature>
<evidence type="ECO:0000256" key="8">
    <source>
        <dbReference type="ARBA" id="ARBA00068163"/>
    </source>
</evidence>
<comment type="catalytic activity">
    <reaction evidence="5 9">
        <text>N(7)-methyl-GTP + H2O = N(7)-methyl-GMP + diphosphate + H(+)</text>
        <dbReference type="Rhea" id="RHEA:58744"/>
        <dbReference type="ChEBI" id="CHEBI:15377"/>
        <dbReference type="ChEBI" id="CHEBI:15378"/>
        <dbReference type="ChEBI" id="CHEBI:33019"/>
        <dbReference type="ChEBI" id="CHEBI:58285"/>
        <dbReference type="ChEBI" id="CHEBI:87133"/>
    </reaction>
</comment>
<dbReference type="EC" id="3.6.1.-" evidence="9"/>
<keyword evidence="11" id="KW-1185">Reference proteome</keyword>
<dbReference type="InterPro" id="IPR003697">
    <property type="entry name" value="Maf-like"/>
</dbReference>
<keyword evidence="3 9" id="KW-0378">Hydrolase</keyword>
<dbReference type="FunFam" id="3.90.950.10:FF:000005">
    <property type="entry name" value="7-methyl-GTP pyrophosphatase"/>
    <property type="match status" value="1"/>
</dbReference>
<reference evidence="10 11" key="1">
    <citation type="submission" date="2010-01" db="EMBL/GenBank/DDBJ databases">
        <authorList>
            <person name="Muzny D."/>
            <person name="Qin X."/>
            <person name="Deng J."/>
            <person name="Jiang H."/>
            <person name="Liu Y."/>
            <person name="Qu J."/>
            <person name="Song X.-Z."/>
            <person name="Zhang L."/>
            <person name="Thornton R."/>
            <person name="Coyle M."/>
            <person name="Francisco L."/>
            <person name="Jackson L."/>
            <person name="Javaid M."/>
            <person name="Korchina V."/>
            <person name="Kovar C."/>
            <person name="Mata R."/>
            <person name="Mathew T."/>
            <person name="Ngo R."/>
            <person name="Nguyen L."/>
            <person name="Nguyen N."/>
            <person name="Okwuonu G."/>
            <person name="Ongeri F."/>
            <person name="Pham C."/>
            <person name="Simmons D."/>
            <person name="Wilczek-Boney K."/>
            <person name="Hale W."/>
            <person name="Jakkamsetti A."/>
            <person name="Pham P."/>
            <person name="Ruth R."/>
            <person name="San Lucas F."/>
            <person name="Warren J."/>
            <person name="Zhang J."/>
            <person name="Zhao Z."/>
            <person name="Zhou C."/>
            <person name="Zhu D."/>
            <person name="Lee S."/>
            <person name="Bess C."/>
            <person name="Blankenburg K."/>
            <person name="Forbes L."/>
            <person name="Fu Q."/>
            <person name="Gubbala S."/>
            <person name="Hirani K."/>
            <person name="Jayaseelan J.C."/>
            <person name="Lara F."/>
            <person name="Munidasa M."/>
            <person name="Palculict T."/>
            <person name="Patil S."/>
            <person name="Pu L.-L."/>
            <person name="Saada N."/>
            <person name="Tang L."/>
            <person name="Weissenberger G."/>
            <person name="Zhu Y."/>
            <person name="Hemphill L."/>
            <person name="Shang Y."/>
            <person name="Youmans B."/>
            <person name="Ayvaz T."/>
            <person name="Ross M."/>
            <person name="Santibanez J."/>
            <person name="Aqrawi P."/>
            <person name="Gross S."/>
            <person name="Joshi V."/>
            <person name="Fowler G."/>
            <person name="Nazareth L."/>
            <person name="Reid J."/>
            <person name="Worley K."/>
            <person name="Petrosino J."/>
            <person name="Highlander S."/>
            <person name="Gibbs R."/>
        </authorList>
    </citation>
    <scope>NUCLEOTIDE SEQUENCE [LARGE SCALE GENOMIC DNA]</scope>
    <source>
        <strain evidence="10 11">DSM 4582</strain>
    </source>
</reference>
<dbReference type="InterPro" id="IPR029001">
    <property type="entry name" value="ITPase-like_fam"/>
</dbReference>
<evidence type="ECO:0000256" key="7">
    <source>
        <dbReference type="ARBA" id="ARBA00060749"/>
    </source>
</evidence>
<dbReference type="STRING" id="667129.HMPREF0758_4193"/>
<feature type="site" description="Important for substrate specificity" evidence="9">
    <location>
        <position position="25"/>
    </location>
</feature>
<evidence type="ECO:0000256" key="9">
    <source>
        <dbReference type="HAMAP-Rule" id="MF_00528"/>
    </source>
</evidence>
<proteinExistence type="inferred from homology"/>
<comment type="caution">
    <text evidence="9">Lacks conserved residue(s) required for the propagation of feature annotation.</text>
</comment>
<dbReference type="PANTHER" id="PTHR43213">
    <property type="entry name" value="BIFUNCTIONAL DTTP/UTP PYROPHOSPHATASE/METHYLTRANSFERASE PROTEIN-RELATED"/>
    <property type="match status" value="1"/>
</dbReference>
<comment type="similarity">
    <text evidence="7 9">Belongs to the Maf family. YceF subfamily.</text>
</comment>
<dbReference type="Pfam" id="PF02545">
    <property type="entry name" value="Maf"/>
    <property type="match status" value="1"/>
</dbReference>
<dbReference type="Proteomes" id="UP000005723">
    <property type="component" value="Unassembled WGS sequence"/>
</dbReference>
<dbReference type="EMBL" id="ADBY01000056">
    <property type="protein sequence ID" value="EFE94098.1"/>
    <property type="molecule type" value="Genomic_DNA"/>
</dbReference>
<evidence type="ECO:0000256" key="4">
    <source>
        <dbReference type="ARBA" id="ARBA00023080"/>
    </source>
</evidence>
<protein>
    <recommendedName>
        <fullName evidence="8 9">7-methyl-GTP pyrophosphatase</fullName>
        <shortName evidence="9">m(7)GTP pyrophosphatase</shortName>
        <ecNumber evidence="9">3.6.1.-</ecNumber>
    </recommendedName>
</protein>
<keyword evidence="4 9" id="KW-0546">Nucleotide metabolism</keyword>
<dbReference type="HAMAP" id="MF_00528">
    <property type="entry name" value="Maf"/>
    <property type="match status" value="1"/>
</dbReference>
<dbReference type="GO" id="GO:0005737">
    <property type="term" value="C:cytoplasm"/>
    <property type="evidence" value="ECO:0007669"/>
    <property type="project" value="UniProtKB-SubCell"/>
</dbReference>
<evidence type="ECO:0000313" key="10">
    <source>
        <dbReference type="EMBL" id="EFE94098.1"/>
    </source>
</evidence>
<keyword evidence="2 9" id="KW-0963">Cytoplasm</keyword>
<dbReference type="AlphaFoldDB" id="D4E7P3"/>
<dbReference type="HOGENOM" id="CLU_040416_1_0_6"/>
<dbReference type="GO" id="GO:0009117">
    <property type="term" value="P:nucleotide metabolic process"/>
    <property type="evidence" value="ECO:0007669"/>
    <property type="project" value="UniProtKB-KW"/>
</dbReference>
<dbReference type="NCBIfam" id="TIGR00172">
    <property type="entry name" value="maf"/>
    <property type="match status" value="1"/>
</dbReference>
<evidence type="ECO:0000256" key="3">
    <source>
        <dbReference type="ARBA" id="ARBA00022801"/>
    </source>
</evidence>
<organism evidence="10 11">
    <name type="scientific">Serratia odorifera DSM 4582</name>
    <dbReference type="NCBI Taxonomy" id="667129"/>
    <lineage>
        <taxon>Bacteria</taxon>
        <taxon>Pseudomonadati</taxon>
        <taxon>Pseudomonadota</taxon>
        <taxon>Gammaproteobacteria</taxon>
        <taxon>Enterobacterales</taxon>
        <taxon>Yersiniaceae</taxon>
        <taxon>Serratia</taxon>
    </lineage>
</organism>
<comment type="cofactor">
    <cofactor evidence="9">
        <name>a divalent metal cation</name>
        <dbReference type="ChEBI" id="CHEBI:60240"/>
    </cofactor>
</comment>
<evidence type="ECO:0000256" key="5">
    <source>
        <dbReference type="ARBA" id="ARBA00050213"/>
    </source>
</evidence>
<dbReference type="PANTHER" id="PTHR43213:SF10">
    <property type="entry name" value="7-METHYL-GTP PYROPHOSPHATASE"/>
    <property type="match status" value="1"/>
</dbReference>
<evidence type="ECO:0000313" key="11">
    <source>
        <dbReference type="Proteomes" id="UP000005723"/>
    </source>
</evidence>
<dbReference type="SUPFAM" id="SSF52972">
    <property type="entry name" value="ITPase-like"/>
    <property type="match status" value="1"/>
</dbReference>
<comment type="caution">
    <text evidence="10">The sequence shown here is derived from an EMBL/GenBank/DDBJ whole genome shotgun (WGS) entry which is preliminary data.</text>
</comment>
<gene>
    <name evidence="10" type="primary">maf</name>
    <name evidence="10" type="ORF">HMPREF0758_4193</name>
</gene>
<comment type="function">
    <text evidence="6 9">Nucleoside triphosphate pyrophosphatase that hydrolyzes 7-methyl-GTP (m(7)GTP). May have a dual role in cell division arrest and in preventing the incorporation of modified nucleotides into cellular nucleic acids.</text>
</comment>
<dbReference type="CDD" id="cd00555">
    <property type="entry name" value="Maf"/>
    <property type="match status" value="1"/>
</dbReference>
<name>D4E7P3_SEROD</name>
<dbReference type="Gene3D" id="3.90.950.10">
    <property type="match status" value="1"/>
</dbReference>
<evidence type="ECO:0000256" key="1">
    <source>
        <dbReference type="ARBA" id="ARBA00004496"/>
    </source>
</evidence>
<feature type="site" description="Important for substrate specificity" evidence="9">
    <location>
        <position position="167"/>
    </location>
</feature>